<keyword evidence="1" id="KW-0863">Zinc-finger</keyword>
<evidence type="ECO:0000256" key="1">
    <source>
        <dbReference type="PROSITE-ProRule" id="PRU00042"/>
    </source>
</evidence>
<dbReference type="PROSITE" id="PS50157">
    <property type="entry name" value="ZINC_FINGER_C2H2_2"/>
    <property type="match status" value="1"/>
</dbReference>
<accession>A0A8S1LQN2</accession>
<dbReference type="PROSITE" id="PS00028">
    <property type="entry name" value="ZINC_FINGER_C2H2_1"/>
    <property type="match status" value="1"/>
</dbReference>
<evidence type="ECO:0000313" key="4">
    <source>
        <dbReference type="Proteomes" id="UP000688137"/>
    </source>
</evidence>
<comment type="caution">
    <text evidence="3">The sequence shown here is derived from an EMBL/GenBank/DDBJ whole genome shotgun (WGS) entry which is preliminary data.</text>
</comment>
<reference evidence="3" key="1">
    <citation type="submission" date="2021-01" db="EMBL/GenBank/DDBJ databases">
        <authorList>
            <consortium name="Genoscope - CEA"/>
            <person name="William W."/>
        </authorList>
    </citation>
    <scope>NUCLEOTIDE SEQUENCE</scope>
</reference>
<keyword evidence="4" id="KW-1185">Reference proteome</keyword>
<dbReference type="InterPro" id="IPR013087">
    <property type="entry name" value="Znf_C2H2_type"/>
</dbReference>
<dbReference type="Pfam" id="PF13912">
    <property type="entry name" value="zf-C2H2_6"/>
    <property type="match status" value="1"/>
</dbReference>
<feature type="domain" description="C2H2-type" evidence="2">
    <location>
        <begin position="89"/>
        <end position="117"/>
    </location>
</feature>
<dbReference type="GO" id="GO:0008270">
    <property type="term" value="F:zinc ion binding"/>
    <property type="evidence" value="ECO:0007669"/>
    <property type="project" value="UniProtKB-KW"/>
</dbReference>
<keyword evidence="1" id="KW-0862">Zinc</keyword>
<gene>
    <name evidence="3" type="ORF">PPRIM_AZ9-3.1.T0370058</name>
</gene>
<evidence type="ECO:0000313" key="3">
    <source>
        <dbReference type="EMBL" id="CAD8065024.1"/>
    </source>
</evidence>
<dbReference type="AlphaFoldDB" id="A0A8S1LQN2"/>
<dbReference type="Proteomes" id="UP000688137">
    <property type="component" value="Unassembled WGS sequence"/>
</dbReference>
<organism evidence="3 4">
    <name type="scientific">Paramecium primaurelia</name>
    <dbReference type="NCBI Taxonomy" id="5886"/>
    <lineage>
        <taxon>Eukaryota</taxon>
        <taxon>Sar</taxon>
        <taxon>Alveolata</taxon>
        <taxon>Ciliophora</taxon>
        <taxon>Intramacronucleata</taxon>
        <taxon>Oligohymenophorea</taxon>
        <taxon>Peniculida</taxon>
        <taxon>Parameciidae</taxon>
        <taxon>Paramecium</taxon>
    </lineage>
</organism>
<name>A0A8S1LQN2_PARPR</name>
<dbReference type="EMBL" id="CAJJDM010000036">
    <property type="protein sequence ID" value="CAD8065024.1"/>
    <property type="molecule type" value="Genomic_DNA"/>
</dbReference>
<keyword evidence="1" id="KW-0479">Metal-binding</keyword>
<evidence type="ECO:0000259" key="2">
    <source>
        <dbReference type="PROSITE" id="PS50157"/>
    </source>
</evidence>
<proteinExistence type="predicted"/>
<sequence length="142" mass="16772">MNQSHQVKKRRSKGKSSFQISNQIFIQGEEQNKTVQNDQIRENVFVYLNLSDSSQEREYSCDLDQDLHTVKTKKNNFIIKKKNYLSQQFKCGQCNEVFQKSQSLGGHTQKKHRVEQNQLARLSSIRRIILRERPAQNRQQGF</sequence>
<protein>
    <recommendedName>
        <fullName evidence="2">C2H2-type domain-containing protein</fullName>
    </recommendedName>
</protein>